<dbReference type="EMBL" id="JAVDRL010000017">
    <property type="protein sequence ID" value="MDR6534002.1"/>
    <property type="molecule type" value="Genomic_DNA"/>
</dbReference>
<dbReference type="Gene3D" id="3.40.30.10">
    <property type="entry name" value="Glutaredoxin"/>
    <property type="match status" value="1"/>
</dbReference>
<gene>
    <name evidence="3" type="ORF">J2800_004772</name>
</gene>
<dbReference type="InterPro" id="IPR051924">
    <property type="entry name" value="GST_Kappa/NadH"/>
</dbReference>
<organism evidence="3 4">
    <name type="scientific">Caulobacter rhizosphaerae</name>
    <dbReference type="NCBI Taxonomy" id="2010972"/>
    <lineage>
        <taxon>Bacteria</taxon>
        <taxon>Pseudomonadati</taxon>
        <taxon>Pseudomonadota</taxon>
        <taxon>Alphaproteobacteria</taxon>
        <taxon>Caulobacterales</taxon>
        <taxon>Caulobacteraceae</taxon>
        <taxon>Caulobacter</taxon>
    </lineage>
</organism>
<dbReference type="Proteomes" id="UP001262754">
    <property type="component" value="Unassembled WGS sequence"/>
</dbReference>
<protein>
    <recommendedName>
        <fullName evidence="1">2-hydroxychromene-2-carboxylate isomerase</fullName>
        <ecNumber evidence="1">5.99.1.4</ecNumber>
    </recommendedName>
</protein>
<keyword evidence="4" id="KW-1185">Reference proteome</keyword>
<comment type="catalytic activity">
    <reaction evidence="1">
        <text>2-hydroxychromene-2-carboxylate = (3E)-4-(2-hydroxyphenyl)-2-oxobut-3-enoate</text>
        <dbReference type="Rhea" id="RHEA:27401"/>
        <dbReference type="ChEBI" id="CHEBI:59350"/>
        <dbReference type="ChEBI" id="CHEBI:59353"/>
        <dbReference type="EC" id="5.99.1.4"/>
    </reaction>
</comment>
<reference evidence="3 4" key="1">
    <citation type="submission" date="2023-07" db="EMBL/GenBank/DDBJ databases">
        <title>Sorghum-associated microbial communities from plants grown in Nebraska, USA.</title>
        <authorList>
            <person name="Schachtman D."/>
        </authorList>
    </citation>
    <scope>NUCLEOTIDE SEQUENCE [LARGE SCALE GENOMIC DNA]</scope>
    <source>
        <strain evidence="3 4">DS2154</strain>
    </source>
</reference>
<dbReference type="InterPro" id="IPR014440">
    <property type="entry name" value="HCCAis_GSTk"/>
</dbReference>
<dbReference type="PIRSF" id="PIRSF006386">
    <property type="entry name" value="HCCAis_GSTk"/>
    <property type="match status" value="1"/>
</dbReference>
<comment type="caution">
    <text evidence="3">The sequence shown here is derived from an EMBL/GenBank/DDBJ whole genome shotgun (WGS) entry which is preliminary data.</text>
</comment>
<evidence type="ECO:0000313" key="4">
    <source>
        <dbReference type="Proteomes" id="UP001262754"/>
    </source>
</evidence>
<dbReference type="PANTHER" id="PTHR42943:SF2">
    <property type="entry name" value="GLUTATHIONE S-TRANSFERASE KAPPA 1"/>
    <property type="match status" value="1"/>
</dbReference>
<dbReference type="InterPro" id="IPR036249">
    <property type="entry name" value="Thioredoxin-like_sf"/>
</dbReference>
<accession>A0ABU1N6B7</accession>
<feature type="domain" description="DSBA-like thioredoxin" evidence="2">
    <location>
        <begin position="2"/>
        <end position="190"/>
    </location>
</feature>
<dbReference type="InterPro" id="IPR044087">
    <property type="entry name" value="NahD-like"/>
</dbReference>
<proteinExistence type="inferred from homology"/>
<evidence type="ECO:0000256" key="1">
    <source>
        <dbReference type="PIRNR" id="PIRNR006386"/>
    </source>
</evidence>
<name>A0ABU1N6B7_9CAUL</name>
<dbReference type="GO" id="GO:0016853">
    <property type="term" value="F:isomerase activity"/>
    <property type="evidence" value="ECO:0007669"/>
    <property type="project" value="UniProtKB-KW"/>
</dbReference>
<evidence type="ECO:0000259" key="2">
    <source>
        <dbReference type="Pfam" id="PF01323"/>
    </source>
</evidence>
<keyword evidence="1 3" id="KW-0413">Isomerase</keyword>
<sequence length="203" mass="22434">MIEFWYEFGSTYSYPAAMRVERLAQSAGVTVAWRPFLLGPLFHEQQGLNDSPFNAFPVKGDYMWRDLQRVCDLEGLPLVHPSQFPRNGLLAARVAICGLEDGWTPAFSRAVYQANFVDDQDISQAEVLAPLIASVGAAPDAVLAAAASDPVKSRLKAHVRQAQERGLFGAPSFVTADGELFWGNDRLEQALDWAVRHQTLEQA</sequence>
<comment type="similarity">
    <text evidence="1">Belongs to the GST superfamily. NadH family.</text>
</comment>
<dbReference type="SUPFAM" id="SSF52833">
    <property type="entry name" value="Thioredoxin-like"/>
    <property type="match status" value="1"/>
</dbReference>
<dbReference type="RefSeq" id="WP_310035130.1">
    <property type="nucleotide sequence ID" value="NZ_JAVDRL010000017.1"/>
</dbReference>
<dbReference type="PANTHER" id="PTHR42943">
    <property type="entry name" value="GLUTATHIONE S-TRANSFERASE KAPPA"/>
    <property type="match status" value="1"/>
</dbReference>
<dbReference type="EC" id="5.99.1.4" evidence="1"/>
<dbReference type="Pfam" id="PF01323">
    <property type="entry name" value="DSBA"/>
    <property type="match status" value="1"/>
</dbReference>
<dbReference type="CDD" id="cd03022">
    <property type="entry name" value="DsbA_HCCA_Iso"/>
    <property type="match status" value="1"/>
</dbReference>
<dbReference type="InterPro" id="IPR001853">
    <property type="entry name" value="DSBA-like_thioredoxin_dom"/>
</dbReference>
<evidence type="ECO:0000313" key="3">
    <source>
        <dbReference type="EMBL" id="MDR6534002.1"/>
    </source>
</evidence>